<accession>A0AA48L5I7</accession>
<evidence type="ECO:0000313" key="3">
    <source>
        <dbReference type="Proteomes" id="UP001233271"/>
    </source>
</evidence>
<dbReference type="AlphaFoldDB" id="A0AA48L5I7"/>
<dbReference type="EMBL" id="AP028215">
    <property type="protein sequence ID" value="BEI92330.1"/>
    <property type="molecule type" value="Genomic_DNA"/>
</dbReference>
<feature type="region of interest" description="Disordered" evidence="1">
    <location>
        <begin position="23"/>
        <end position="46"/>
    </location>
</feature>
<feature type="region of interest" description="Disordered" evidence="1">
    <location>
        <begin position="106"/>
        <end position="214"/>
    </location>
</feature>
<feature type="compositionally biased region" description="Acidic residues" evidence="1">
    <location>
        <begin position="26"/>
        <end position="36"/>
    </location>
</feature>
<dbReference type="Proteomes" id="UP001233271">
    <property type="component" value="Chromosome 4"/>
</dbReference>
<keyword evidence="3" id="KW-1185">Reference proteome</keyword>
<evidence type="ECO:0000256" key="1">
    <source>
        <dbReference type="SAM" id="MobiDB-lite"/>
    </source>
</evidence>
<feature type="compositionally biased region" description="Basic and acidic residues" evidence="1">
    <location>
        <begin position="191"/>
        <end position="208"/>
    </location>
</feature>
<dbReference type="KEGG" id="ccac:CcaHIS019_0411500"/>
<sequence>MPATAPPASVLSSPTKSILSTWDMTSEADEVEDDLSPDLPHPSKLPSKLLNERTFKYYLTDHLVRETRRAMSSATHILLADPTAQVPELAALFPEYAECTVPLRRGRVASSSRASPSPTPPVRARRASPTPKPRRTATPEIFAPSRAENSPSCVTPRPRSTFRSKAEREAAKAQGSGAHVSHIAESAPIARDSRSTFRSKAERERDARASPSPFLVEATPRPLLTDTSFLSTLSTLSTLSFEPFTVTALLAVDRLETLAALVVDTRARREENERRKRVKEGRITQEDERVVAGRRARGLRSSDYKLNDDERQRKMIRLVTWAIRVAACEGEVVQVNGQMHSMRTMASFDSCVSLSGLTQEAGYVPVTPELLGALLIPLAVAARAERRPTFRSKAEREAGVRHQEPGITVQVLLARLRQWGTDGRWERIAEKPVREAAEWAEASGLLRLGV</sequence>
<dbReference type="GeneID" id="85496200"/>
<gene>
    <name evidence="2" type="ORF">CcaverHIS019_0411500</name>
</gene>
<organism evidence="2 3">
    <name type="scientific">Cutaneotrichosporon cavernicola</name>
    <dbReference type="NCBI Taxonomy" id="279322"/>
    <lineage>
        <taxon>Eukaryota</taxon>
        <taxon>Fungi</taxon>
        <taxon>Dikarya</taxon>
        <taxon>Basidiomycota</taxon>
        <taxon>Agaricomycotina</taxon>
        <taxon>Tremellomycetes</taxon>
        <taxon>Trichosporonales</taxon>
        <taxon>Trichosporonaceae</taxon>
        <taxon>Cutaneotrichosporon</taxon>
    </lineage>
</organism>
<name>A0AA48L5I7_9TREE</name>
<evidence type="ECO:0000313" key="2">
    <source>
        <dbReference type="EMBL" id="BEI92330.1"/>
    </source>
</evidence>
<reference evidence="2" key="1">
    <citation type="journal article" date="2023" name="BMC Genomics">
        <title>Chromosome-level genome assemblies of Cutaneotrichosporon spp. (Trichosporonales, Basidiomycota) reveal imbalanced evolution between nucleotide sequences and chromosome synteny.</title>
        <authorList>
            <person name="Kobayashi Y."/>
            <person name="Kayamori A."/>
            <person name="Aoki K."/>
            <person name="Shiwa Y."/>
            <person name="Matsutani M."/>
            <person name="Fujita N."/>
            <person name="Sugita T."/>
            <person name="Iwasaki W."/>
            <person name="Tanaka N."/>
            <person name="Takashima M."/>
        </authorList>
    </citation>
    <scope>NUCLEOTIDE SEQUENCE</scope>
    <source>
        <strain evidence="2">HIS019</strain>
    </source>
</reference>
<proteinExistence type="predicted"/>
<protein>
    <submittedName>
        <fullName evidence="2">Uncharacterized protein</fullName>
    </submittedName>
</protein>
<dbReference type="RefSeq" id="XP_060457595.1">
    <property type="nucleotide sequence ID" value="XM_060601064.1"/>
</dbReference>